<comment type="caution">
    <text evidence="11">The sequence shown here is derived from an EMBL/GenBank/DDBJ whole genome shotgun (WGS) entry which is preliminary data.</text>
</comment>
<evidence type="ECO:0000256" key="1">
    <source>
        <dbReference type="ARBA" id="ARBA00004138"/>
    </source>
</evidence>
<dbReference type="SUPFAM" id="SSF50998">
    <property type="entry name" value="Quinoprotein alcohol dehydrogenase-like"/>
    <property type="match status" value="1"/>
</dbReference>
<evidence type="ECO:0000256" key="10">
    <source>
        <dbReference type="SAM" id="MobiDB-lite"/>
    </source>
</evidence>
<keyword evidence="4" id="KW-0853">WD repeat</keyword>
<proteinExistence type="predicted"/>
<organism evidence="11 12">
    <name type="scientific">Balaenoptera physalus</name>
    <name type="common">Fin whale</name>
    <name type="synonym">Balaena physalus</name>
    <dbReference type="NCBI Taxonomy" id="9770"/>
    <lineage>
        <taxon>Eukaryota</taxon>
        <taxon>Metazoa</taxon>
        <taxon>Chordata</taxon>
        <taxon>Craniata</taxon>
        <taxon>Vertebrata</taxon>
        <taxon>Euteleostomi</taxon>
        <taxon>Mammalia</taxon>
        <taxon>Eutheria</taxon>
        <taxon>Laurasiatheria</taxon>
        <taxon>Artiodactyla</taxon>
        <taxon>Whippomorpha</taxon>
        <taxon>Cetacea</taxon>
        <taxon>Mysticeti</taxon>
        <taxon>Balaenopteridae</taxon>
        <taxon>Balaenoptera</taxon>
    </lineage>
</organism>
<dbReference type="Gene3D" id="2.130.10.10">
    <property type="entry name" value="YVTN repeat-like/Quinoprotein amine dehydrogenase"/>
    <property type="match status" value="1"/>
</dbReference>
<evidence type="ECO:0000256" key="7">
    <source>
        <dbReference type="ARBA" id="ARBA00023212"/>
    </source>
</evidence>
<evidence type="ECO:0000313" key="12">
    <source>
        <dbReference type="Proteomes" id="UP000437017"/>
    </source>
</evidence>
<evidence type="ECO:0000256" key="5">
    <source>
        <dbReference type="ARBA" id="ARBA00022737"/>
    </source>
</evidence>
<accession>A0A643C5T9</accession>
<keyword evidence="3" id="KW-0963">Cytoplasm</keyword>
<evidence type="ECO:0000256" key="2">
    <source>
        <dbReference type="ARBA" id="ARBA00004245"/>
    </source>
</evidence>
<dbReference type="InterPro" id="IPR015943">
    <property type="entry name" value="WD40/YVTN_repeat-like_dom_sf"/>
</dbReference>
<feature type="coiled-coil region" evidence="9">
    <location>
        <begin position="567"/>
        <end position="594"/>
    </location>
</feature>
<dbReference type="GO" id="GO:0005930">
    <property type="term" value="C:axoneme"/>
    <property type="evidence" value="ECO:0007669"/>
    <property type="project" value="TreeGrafter"/>
</dbReference>
<feature type="coiled-coil region" evidence="9">
    <location>
        <begin position="843"/>
        <end position="895"/>
    </location>
</feature>
<keyword evidence="5" id="KW-0677">Repeat</keyword>
<evidence type="ECO:0000256" key="9">
    <source>
        <dbReference type="SAM" id="Coils"/>
    </source>
</evidence>
<dbReference type="OrthoDB" id="535167at2759"/>
<keyword evidence="8" id="KW-0966">Cell projection</keyword>
<dbReference type="Pfam" id="PF25828">
    <property type="entry name" value="CC_Cfap43"/>
    <property type="match status" value="1"/>
</dbReference>
<feature type="region of interest" description="Disordered" evidence="10">
    <location>
        <begin position="641"/>
        <end position="662"/>
    </location>
</feature>
<feature type="coiled-coil region" evidence="9">
    <location>
        <begin position="938"/>
        <end position="972"/>
    </location>
</feature>
<comment type="subcellular location">
    <subcellularLocation>
        <location evidence="1">Cell projection</location>
        <location evidence="1">Cilium</location>
    </subcellularLocation>
    <subcellularLocation>
        <location evidence="2">Cytoplasm</location>
        <location evidence="2">Cytoskeleton</location>
    </subcellularLocation>
</comment>
<dbReference type="PANTHER" id="PTHR14885">
    <property type="entry name" value="CILIA- AND FLAGELLA-ASSOCIATED PROTEIN 43-RELATED"/>
    <property type="match status" value="1"/>
</dbReference>
<evidence type="ECO:0000313" key="11">
    <source>
        <dbReference type="EMBL" id="KAB0395308.1"/>
    </source>
</evidence>
<protein>
    <recommendedName>
        <fullName evidence="13">Cilia- and flagella-associated protein 43</fullName>
    </recommendedName>
</protein>
<keyword evidence="12" id="KW-1185">Reference proteome</keyword>
<evidence type="ECO:0000256" key="3">
    <source>
        <dbReference type="ARBA" id="ARBA00022490"/>
    </source>
</evidence>
<keyword evidence="7" id="KW-0206">Cytoskeleton</keyword>
<dbReference type="Proteomes" id="UP000437017">
    <property type="component" value="Unassembled WGS sequence"/>
</dbReference>
<dbReference type="EMBL" id="SGJD01002520">
    <property type="protein sequence ID" value="KAB0395308.1"/>
    <property type="molecule type" value="Genomic_DNA"/>
</dbReference>
<evidence type="ECO:0008006" key="13">
    <source>
        <dbReference type="Google" id="ProtNLM"/>
    </source>
</evidence>
<sequence length="1354" mass="156124">TRAWVRRLLPPARLRDTRPMAQDRERDEAQNVALGASLSVRSVKLPMEDGSFCNETDVVFPQSLPKDPIYGPVLPVSAIAGLVGEEAETFRPKDDLYALLHPTMHCWTPTSDLYVGCEEGHLLMISGENLKFKGEIGASALTLTQSGEVCVWGIEDGACVSRIYLNIPVTVGTEDGFVYFLDIQDVESPHSVHTAYLSESPVQHLLYDQRGMYLLVGTSEGHVFVINAKPSSLFQILGFIEVGKGILQISTVSPLETDVVEVMVLSPLPETGRTRLEIFTLPKILPQVSASFADERGRLRDAFIHKFVYEIEHALSSAVLNFQSNRIYGFCNQVPYICSYLLPEKEHSGICILKSYQKVQSKQYGPGMLSLSPHGLWLITIAKCGILCIRDIHTLETFVRCRSHSHQGHGIQSVRISMDGQSILVNGKDDSTLVNLRWRQFGGNLANEILDYSQQLSTYLKNTMDEENDYLSLAKKDSLDLGSEPEHAINENVRLSVDSLQEELVKVDNTAEIPWIQQKSQEAIKNEVKLFSNKRKEIKRGIKALAKTILDMMEENEAVDNIAKLEQQEFGLDLEELERLHDESEEEVAKIRKDAEMQNLAKRYLAELIKEECWNSMAVKGRALKLQKEIVEVQSAITLVKKHHEEEDEEEEEDGTAKDTNLPNYLLGSLSTDFRVHTSLLSSQLELHSREEKINQIILLKDIIYKVKTAFNSEFDAAYKQKEIEIARVKEKNVRIQEIVLDLELEESVWQPEFEDCEKPERTLIVESTEITAQRHINPWQKAKTELLVTREMERLLLSRGPNTRRRALMDMMGGVLEVKKEDILRMVIPQPAFMSKPDALWSEEERKQFKAYEKKVKELNEERDKYRKSLETEMKKLQNSIQESTQNFDEHLKRLFERRVRAEMVVSQEELKINNLVFSLLLDEEISSREAFLNNYLARKQEEKSQTTEAIRKSREDLDMYKEHYDNLLAEDKVLDRSFKKEFSEIPSHQVDILYKLFKRRPRIHKQKVHSDMTSLVPFGERPGSGKLNKDAFAQLMKAMDDLDSINNMPEGLDPSVWEHFCMTRRAKVENEQKVKQKAAGLIEMVAFLQRRTEDDEKVQHEIEKVFHELILLQEDKVKFQLNLTIQILLKQGQVELENFQLLLDYSDAILINKNIIEDLNSVIRTQGQKKVASMMESKEIHKGIFQIEWEHKKMEMEMEDLNQKAWDIQMLFFSRDRQKYLNEPNYETLIAIQIGIMEQTIAVLDKTHKKNVENCKKLLKKLRRCSNQKDVANYTLSCNLREELVAVSERKDICNAVGSTLTCEKIAKERYENMMQHQKLTKISKEQAEQISILQAEVERLRMKTFPALVQM</sequence>
<reference evidence="11 12" key="1">
    <citation type="journal article" date="2019" name="PLoS ONE">
        <title>Genomic analyses reveal an absence of contemporary introgressive admixture between fin whales and blue whales, despite known hybrids.</title>
        <authorList>
            <person name="Westbury M.V."/>
            <person name="Petersen B."/>
            <person name="Lorenzen E.D."/>
        </authorList>
    </citation>
    <scope>NUCLEOTIDE SEQUENCE [LARGE SCALE GENOMIC DNA]</scope>
    <source>
        <strain evidence="11">FinWhale-01</strain>
    </source>
</reference>
<gene>
    <name evidence="11" type="ORF">E2I00_015899</name>
</gene>
<name>A0A643C5T9_BALPH</name>
<dbReference type="InterPro" id="IPR011047">
    <property type="entry name" value="Quinoprotein_ADH-like_sf"/>
</dbReference>
<evidence type="ECO:0000256" key="8">
    <source>
        <dbReference type="ARBA" id="ARBA00023273"/>
    </source>
</evidence>
<dbReference type="GO" id="GO:0007288">
    <property type="term" value="P:sperm axoneme assembly"/>
    <property type="evidence" value="ECO:0007669"/>
    <property type="project" value="TreeGrafter"/>
</dbReference>
<evidence type="ECO:0000256" key="6">
    <source>
        <dbReference type="ARBA" id="ARBA00023054"/>
    </source>
</evidence>
<dbReference type="PANTHER" id="PTHR14885:SF1">
    <property type="entry name" value="CILIA- AND FLAGELLA-ASSOCIATED PROTEIN 43"/>
    <property type="match status" value="1"/>
</dbReference>
<keyword evidence="6 9" id="KW-0175">Coiled coil</keyword>
<feature type="coiled-coil region" evidence="9">
    <location>
        <begin position="719"/>
        <end position="746"/>
    </location>
</feature>
<evidence type="ECO:0000256" key="4">
    <source>
        <dbReference type="ARBA" id="ARBA00022574"/>
    </source>
</evidence>
<feature type="non-terminal residue" evidence="11">
    <location>
        <position position="1"/>
    </location>
</feature>